<protein>
    <recommendedName>
        <fullName evidence="4">NACHT-NTPase and P-loop NTPases N-terminal domain-containing protein</fullName>
    </recommendedName>
</protein>
<sequence length="293" mass="31214">MSAIEISAMTLQSLKDVGELVPGARAIVSLALEIHGAIQNSRGNTEAKRLGNDVVAVAAAVTDQFKKIEGYGQTVPSPLQEHAKTLKRTLEEIHDFVNTSSQRNCLMRILFSRSDKKAIQKHREQLQQAIGLFGVQSHLELRAILDRVESHLLKQMSSETVEPTGEIPTVDSPAADISTFAPSETANGISGPGFCHDPSSLSPPPNSTCTSPAVTSSSSSPAFFSNSQASITGNVTFNSVSGDQNITTNNVNNSNVNTGNIYHRDQTITSHAYSPNPEALTSCLAGLDGIQDT</sequence>
<evidence type="ECO:0000313" key="3">
    <source>
        <dbReference type="Proteomes" id="UP001383192"/>
    </source>
</evidence>
<dbReference type="AlphaFoldDB" id="A0AAW0AKK9"/>
<evidence type="ECO:0000256" key="1">
    <source>
        <dbReference type="SAM" id="MobiDB-lite"/>
    </source>
</evidence>
<dbReference type="InterPro" id="IPR059179">
    <property type="entry name" value="MLKL-like_MCAfunc"/>
</dbReference>
<feature type="non-terminal residue" evidence="2">
    <location>
        <position position="293"/>
    </location>
</feature>
<name>A0AAW0AKK9_9AGAR</name>
<accession>A0AAW0AKK9</accession>
<dbReference type="Gene3D" id="1.20.930.20">
    <property type="entry name" value="Adaptor protein Cbl, N-terminal domain"/>
    <property type="match status" value="1"/>
</dbReference>
<proteinExistence type="predicted"/>
<dbReference type="EMBL" id="JAYKXP010000388">
    <property type="protein sequence ID" value="KAK7013620.1"/>
    <property type="molecule type" value="Genomic_DNA"/>
</dbReference>
<feature type="region of interest" description="Disordered" evidence="1">
    <location>
        <begin position="191"/>
        <end position="213"/>
    </location>
</feature>
<dbReference type="CDD" id="cd21037">
    <property type="entry name" value="MLKL_NTD"/>
    <property type="match status" value="1"/>
</dbReference>
<dbReference type="GO" id="GO:0007166">
    <property type="term" value="P:cell surface receptor signaling pathway"/>
    <property type="evidence" value="ECO:0007669"/>
    <property type="project" value="InterPro"/>
</dbReference>
<dbReference type="InterPro" id="IPR036537">
    <property type="entry name" value="Adaptor_Cbl_N_dom_sf"/>
</dbReference>
<evidence type="ECO:0008006" key="4">
    <source>
        <dbReference type="Google" id="ProtNLM"/>
    </source>
</evidence>
<gene>
    <name evidence="2" type="ORF">VNI00_019473</name>
</gene>
<evidence type="ECO:0000313" key="2">
    <source>
        <dbReference type="EMBL" id="KAK7013620.1"/>
    </source>
</evidence>
<comment type="caution">
    <text evidence="2">The sequence shown here is derived from an EMBL/GenBank/DDBJ whole genome shotgun (WGS) entry which is preliminary data.</text>
</comment>
<dbReference type="Proteomes" id="UP001383192">
    <property type="component" value="Unassembled WGS sequence"/>
</dbReference>
<keyword evidence="3" id="KW-1185">Reference proteome</keyword>
<organism evidence="2 3">
    <name type="scientific">Paramarasmius palmivorus</name>
    <dbReference type="NCBI Taxonomy" id="297713"/>
    <lineage>
        <taxon>Eukaryota</taxon>
        <taxon>Fungi</taxon>
        <taxon>Dikarya</taxon>
        <taxon>Basidiomycota</taxon>
        <taxon>Agaricomycotina</taxon>
        <taxon>Agaricomycetes</taxon>
        <taxon>Agaricomycetidae</taxon>
        <taxon>Agaricales</taxon>
        <taxon>Marasmiineae</taxon>
        <taxon>Marasmiaceae</taxon>
        <taxon>Paramarasmius</taxon>
    </lineage>
</organism>
<reference evidence="2 3" key="1">
    <citation type="submission" date="2024-01" db="EMBL/GenBank/DDBJ databases">
        <title>A draft genome for a cacao thread blight-causing isolate of Paramarasmius palmivorus.</title>
        <authorList>
            <person name="Baruah I.K."/>
            <person name="Bukari Y."/>
            <person name="Amoako-Attah I."/>
            <person name="Meinhardt L.W."/>
            <person name="Bailey B.A."/>
            <person name="Cohen S.P."/>
        </authorList>
    </citation>
    <scope>NUCLEOTIDE SEQUENCE [LARGE SCALE GENOMIC DNA]</scope>
    <source>
        <strain evidence="2 3">GH-12</strain>
    </source>
</reference>